<dbReference type="InterPro" id="IPR029058">
    <property type="entry name" value="AB_hydrolase_fold"/>
</dbReference>
<evidence type="ECO:0000259" key="7">
    <source>
        <dbReference type="Pfam" id="PF01764"/>
    </source>
</evidence>
<comment type="catalytic activity">
    <reaction evidence="4">
        <text>a monoacylglycerol + H2O = glycerol + a fatty acid + H(+)</text>
        <dbReference type="Rhea" id="RHEA:15245"/>
        <dbReference type="ChEBI" id="CHEBI:15377"/>
        <dbReference type="ChEBI" id="CHEBI:15378"/>
        <dbReference type="ChEBI" id="CHEBI:17408"/>
        <dbReference type="ChEBI" id="CHEBI:17754"/>
        <dbReference type="ChEBI" id="CHEBI:28868"/>
    </reaction>
</comment>
<protein>
    <submittedName>
        <fullName evidence="8">Alpha/beta-hydrolase</fullName>
    </submittedName>
</protein>
<dbReference type="PANTHER" id="PTHR45856">
    <property type="entry name" value="ALPHA/BETA-HYDROLASES SUPERFAMILY PROTEIN"/>
    <property type="match status" value="1"/>
</dbReference>
<comment type="caution">
    <text evidence="8">The sequence shown here is derived from an EMBL/GenBank/DDBJ whole genome shotgun (WGS) entry which is preliminary data.</text>
</comment>
<evidence type="ECO:0000256" key="5">
    <source>
        <dbReference type="SAM" id="MobiDB-lite"/>
    </source>
</evidence>
<feature type="chain" id="PRO_5042075133" evidence="6">
    <location>
        <begin position="22"/>
        <end position="347"/>
    </location>
</feature>
<dbReference type="GO" id="GO:0006629">
    <property type="term" value="P:lipid metabolic process"/>
    <property type="evidence" value="ECO:0007669"/>
    <property type="project" value="InterPro"/>
</dbReference>
<dbReference type="Proteomes" id="UP001221142">
    <property type="component" value="Unassembled WGS sequence"/>
</dbReference>
<gene>
    <name evidence="8" type="ORF">FB45DRAFT_992823</name>
</gene>
<evidence type="ECO:0000313" key="8">
    <source>
        <dbReference type="EMBL" id="KAJ7616566.1"/>
    </source>
</evidence>
<dbReference type="CDD" id="cd00519">
    <property type="entry name" value="Lipase_3"/>
    <property type="match status" value="1"/>
</dbReference>
<comment type="catalytic activity">
    <reaction evidence="3">
        <text>a diacylglycerol + H2O = a monoacylglycerol + a fatty acid + H(+)</text>
        <dbReference type="Rhea" id="RHEA:32731"/>
        <dbReference type="ChEBI" id="CHEBI:15377"/>
        <dbReference type="ChEBI" id="CHEBI:15378"/>
        <dbReference type="ChEBI" id="CHEBI:17408"/>
        <dbReference type="ChEBI" id="CHEBI:18035"/>
        <dbReference type="ChEBI" id="CHEBI:28868"/>
    </reaction>
</comment>
<feature type="region of interest" description="Disordered" evidence="5">
    <location>
        <begin position="51"/>
        <end position="73"/>
    </location>
</feature>
<evidence type="ECO:0000256" key="2">
    <source>
        <dbReference type="ARBA" id="ARBA00043996"/>
    </source>
</evidence>
<feature type="domain" description="Fungal lipase-type" evidence="7">
    <location>
        <begin position="138"/>
        <end position="278"/>
    </location>
</feature>
<name>A0AAD7BBS0_9AGAR</name>
<keyword evidence="1" id="KW-1015">Disulfide bond</keyword>
<keyword evidence="9" id="KW-1185">Reference proteome</keyword>
<evidence type="ECO:0000256" key="1">
    <source>
        <dbReference type="ARBA" id="ARBA00023157"/>
    </source>
</evidence>
<evidence type="ECO:0000256" key="3">
    <source>
        <dbReference type="ARBA" id="ARBA00047591"/>
    </source>
</evidence>
<dbReference type="SUPFAM" id="SSF53474">
    <property type="entry name" value="alpha/beta-Hydrolases"/>
    <property type="match status" value="1"/>
</dbReference>
<evidence type="ECO:0000256" key="4">
    <source>
        <dbReference type="ARBA" id="ARBA00048461"/>
    </source>
</evidence>
<dbReference type="InterPro" id="IPR051218">
    <property type="entry name" value="Sec_MonoDiacylglyc_Lipase"/>
</dbReference>
<dbReference type="InterPro" id="IPR002921">
    <property type="entry name" value="Fungal_lipase-type"/>
</dbReference>
<dbReference type="Gene3D" id="3.40.50.1820">
    <property type="entry name" value="alpha/beta hydrolase"/>
    <property type="match status" value="1"/>
</dbReference>
<dbReference type="EMBL" id="JARKIF010000022">
    <property type="protein sequence ID" value="KAJ7616566.1"/>
    <property type="molecule type" value="Genomic_DNA"/>
</dbReference>
<evidence type="ECO:0000313" key="9">
    <source>
        <dbReference type="Proteomes" id="UP001221142"/>
    </source>
</evidence>
<feature type="compositionally biased region" description="Polar residues" evidence="5">
    <location>
        <begin position="59"/>
        <end position="73"/>
    </location>
</feature>
<accession>A0AAD7BBS0</accession>
<evidence type="ECO:0000256" key="6">
    <source>
        <dbReference type="SAM" id="SignalP"/>
    </source>
</evidence>
<dbReference type="PANTHER" id="PTHR45856:SF25">
    <property type="entry name" value="FUNGAL LIPASE-LIKE DOMAIN-CONTAINING PROTEIN"/>
    <property type="match status" value="1"/>
</dbReference>
<comment type="similarity">
    <text evidence="2">Belongs to the AB hydrolase superfamily. Lipase family. Class 3 subfamily.</text>
</comment>
<feature type="signal peptide" evidence="6">
    <location>
        <begin position="1"/>
        <end position="21"/>
    </location>
</feature>
<sequence>MLALAPLLALTLLAPTAPVYGAPISLSSIGDSIKSGLSSVGTSITNGVSSVLGGEDSTEANADTGTPTPFSEQQINDTLVRPALFARVAYCKTENIEAWDCGEPCKALTNITFLQAGGDQAAIPLYYIAHDADAQQLVVAHEGTDPAKLLSILNDAQFGLVPLNASRFPTAGDGVTVHDGFQQTFERTADGLLAGVQKGLADTGVKKILVTGHSLGAALASMTGLMIKNAVDPSVDVTVTTFGMPRGGNTNWANLLDQTSPVTFVTNQDDPVPSVPPKFLGFQHTQGEIHVTDADTNTAVDCPGQDNVNCITGNSVLQSSTGILNHLGPYFNGLSFGGQECTPIALF</sequence>
<proteinExistence type="inferred from homology"/>
<dbReference type="AlphaFoldDB" id="A0AAD7BBS0"/>
<organism evidence="8 9">
    <name type="scientific">Roridomyces roridus</name>
    <dbReference type="NCBI Taxonomy" id="1738132"/>
    <lineage>
        <taxon>Eukaryota</taxon>
        <taxon>Fungi</taxon>
        <taxon>Dikarya</taxon>
        <taxon>Basidiomycota</taxon>
        <taxon>Agaricomycotina</taxon>
        <taxon>Agaricomycetes</taxon>
        <taxon>Agaricomycetidae</taxon>
        <taxon>Agaricales</taxon>
        <taxon>Marasmiineae</taxon>
        <taxon>Mycenaceae</taxon>
        <taxon>Roridomyces</taxon>
    </lineage>
</organism>
<reference evidence="8" key="1">
    <citation type="submission" date="2023-03" db="EMBL/GenBank/DDBJ databases">
        <title>Massive genome expansion in bonnet fungi (Mycena s.s.) driven by repeated elements and novel gene families across ecological guilds.</title>
        <authorList>
            <consortium name="Lawrence Berkeley National Laboratory"/>
            <person name="Harder C.B."/>
            <person name="Miyauchi S."/>
            <person name="Viragh M."/>
            <person name="Kuo A."/>
            <person name="Thoen E."/>
            <person name="Andreopoulos B."/>
            <person name="Lu D."/>
            <person name="Skrede I."/>
            <person name="Drula E."/>
            <person name="Henrissat B."/>
            <person name="Morin E."/>
            <person name="Kohler A."/>
            <person name="Barry K."/>
            <person name="LaButti K."/>
            <person name="Morin E."/>
            <person name="Salamov A."/>
            <person name="Lipzen A."/>
            <person name="Mereny Z."/>
            <person name="Hegedus B."/>
            <person name="Baldrian P."/>
            <person name="Stursova M."/>
            <person name="Weitz H."/>
            <person name="Taylor A."/>
            <person name="Grigoriev I.V."/>
            <person name="Nagy L.G."/>
            <person name="Martin F."/>
            <person name="Kauserud H."/>
        </authorList>
    </citation>
    <scope>NUCLEOTIDE SEQUENCE</scope>
    <source>
        <strain evidence="8">9284</strain>
    </source>
</reference>
<keyword evidence="6" id="KW-0732">Signal</keyword>
<dbReference type="Pfam" id="PF01764">
    <property type="entry name" value="Lipase_3"/>
    <property type="match status" value="1"/>
</dbReference>